<dbReference type="InterPro" id="IPR006202">
    <property type="entry name" value="Neur_chan_lig-bd"/>
</dbReference>
<keyword evidence="7 15" id="KW-0675">Receptor</keyword>
<dbReference type="GO" id="GO:0022848">
    <property type="term" value="F:acetylcholine-gated monoatomic cation-selective channel activity"/>
    <property type="evidence" value="ECO:0007669"/>
    <property type="project" value="InterPro"/>
</dbReference>
<evidence type="ECO:0000256" key="6">
    <source>
        <dbReference type="ARBA" id="ARBA00023136"/>
    </source>
</evidence>
<keyword evidence="6" id="KW-0472">Membrane</keyword>
<evidence type="ECO:0000256" key="8">
    <source>
        <dbReference type="ARBA" id="ARBA00023257"/>
    </source>
</evidence>
<keyword evidence="5 12" id="KW-0406">Ion transport</keyword>
<keyword evidence="9" id="KW-1071">Ligand-gated ion channel</keyword>
<dbReference type="OrthoDB" id="6433159at2759"/>
<evidence type="ECO:0000256" key="12">
    <source>
        <dbReference type="RuleBase" id="RU000687"/>
    </source>
</evidence>
<evidence type="ECO:0000256" key="13">
    <source>
        <dbReference type="SAM" id="MobiDB-lite"/>
    </source>
</evidence>
<protein>
    <submittedName>
        <fullName evidence="15">Acetylcholine receptor subunit alpha-like</fullName>
    </submittedName>
</protein>
<evidence type="ECO:0000259" key="14">
    <source>
        <dbReference type="Pfam" id="PF02931"/>
    </source>
</evidence>
<dbReference type="Gene3D" id="2.70.170.10">
    <property type="entry name" value="Neurotransmitter-gated ion-channel ligand-binding domain"/>
    <property type="match status" value="1"/>
</dbReference>
<dbReference type="PRINTS" id="PR00252">
    <property type="entry name" value="NRIONCHANNEL"/>
</dbReference>
<keyword evidence="16" id="KW-1185">Reference proteome</keyword>
<dbReference type="PROSITE" id="PS00236">
    <property type="entry name" value="NEUROTR_ION_CHANNEL"/>
    <property type="match status" value="1"/>
</dbReference>
<dbReference type="PANTHER" id="PTHR18945">
    <property type="entry name" value="NEUROTRANSMITTER GATED ION CHANNEL"/>
    <property type="match status" value="1"/>
</dbReference>
<dbReference type="InterPro" id="IPR018000">
    <property type="entry name" value="Neurotransmitter_ion_chnl_CS"/>
</dbReference>
<evidence type="ECO:0000256" key="1">
    <source>
        <dbReference type="ARBA" id="ARBA00022448"/>
    </source>
</evidence>
<evidence type="ECO:0000256" key="11">
    <source>
        <dbReference type="ARBA" id="ARBA00034104"/>
    </source>
</evidence>
<keyword evidence="1 12" id="KW-0813">Transport</keyword>
<dbReference type="GO" id="GO:0004888">
    <property type="term" value="F:transmembrane signaling receptor activity"/>
    <property type="evidence" value="ECO:0007669"/>
    <property type="project" value="InterPro"/>
</dbReference>
<comment type="subcellular location">
    <subcellularLocation>
        <location evidence="11">Postsynaptic cell membrane</location>
        <topology evidence="11">Multi-pass membrane protein</topology>
    </subcellularLocation>
</comment>
<sequence length="274" mass="31508">MTTNLWVEQYWNDYKLTWDPREYGGVDMLHVPSDHIWRPDIVLYNNADGNFEVTLETKAQLDNRGTIQWKPPAIYKSSCEIDVEYFPFDEQTCLMKFGSWTYDGFKVDLRHKDEVEGTNRVEIGIDLSEFYLSVEWDILDVPAIRNEKFYTCCEEPYIDITTRLLSALGLWGESIFVHLDPAIAHRLLPAARRDHTAHLAGGATARQVPALHHDTGHAIHMRHRGRAQRPLQKGSGADGRLETPASNLNTLMSPRLEYDSHSVHHKLLFTGHEQ</sequence>
<evidence type="ECO:0000256" key="4">
    <source>
        <dbReference type="ARBA" id="ARBA00023018"/>
    </source>
</evidence>
<feature type="domain" description="Neurotransmitter-gated ion-channel ligand-binding" evidence="14">
    <location>
        <begin position="1"/>
        <end position="164"/>
    </location>
</feature>
<keyword evidence="8" id="KW-0628">Postsynaptic cell membrane</keyword>
<dbReference type="InterPro" id="IPR036734">
    <property type="entry name" value="Neur_chan_lig-bd_sf"/>
</dbReference>
<keyword evidence="2" id="KW-1003">Cell membrane</keyword>
<evidence type="ECO:0000256" key="5">
    <source>
        <dbReference type="ARBA" id="ARBA00023065"/>
    </source>
</evidence>
<dbReference type="SUPFAM" id="SSF63712">
    <property type="entry name" value="Nicotinic receptor ligand binding domain-like"/>
    <property type="match status" value="1"/>
</dbReference>
<dbReference type="AlphaFoldDB" id="A0A8X6NKG9"/>
<evidence type="ECO:0000256" key="7">
    <source>
        <dbReference type="ARBA" id="ARBA00023170"/>
    </source>
</evidence>
<feature type="region of interest" description="Disordered" evidence="13">
    <location>
        <begin position="220"/>
        <end position="246"/>
    </location>
</feature>
<organism evidence="15 16">
    <name type="scientific">Nephila pilipes</name>
    <name type="common">Giant wood spider</name>
    <name type="synonym">Nephila maculata</name>
    <dbReference type="NCBI Taxonomy" id="299642"/>
    <lineage>
        <taxon>Eukaryota</taxon>
        <taxon>Metazoa</taxon>
        <taxon>Ecdysozoa</taxon>
        <taxon>Arthropoda</taxon>
        <taxon>Chelicerata</taxon>
        <taxon>Arachnida</taxon>
        <taxon>Araneae</taxon>
        <taxon>Araneomorphae</taxon>
        <taxon>Entelegynae</taxon>
        <taxon>Araneoidea</taxon>
        <taxon>Nephilidae</taxon>
        <taxon>Nephila</taxon>
    </lineage>
</organism>
<accession>A0A8X6NKG9</accession>
<evidence type="ECO:0000256" key="10">
    <source>
        <dbReference type="ARBA" id="ARBA00023303"/>
    </source>
</evidence>
<keyword evidence="3" id="KW-0812">Transmembrane</keyword>
<dbReference type="InterPro" id="IPR006201">
    <property type="entry name" value="Neur_channel"/>
</dbReference>
<dbReference type="Proteomes" id="UP000887013">
    <property type="component" value="Unassembled WGS sequence"/>
</dbReference>
<proteinExistence type="inferred from homology"/>
<keyword evidence="4" id="KW-0770">Synapse</keyword>
<evidence type="ECO:0000313" key="16">
    <source>
        <dbReference type="Proteomes" id="UP000887013"/>
    </source>
</evidence>
<dbReference type="Pfam" id="PF02931">
    <property type="entry name" value="Neur_chan_LBD"/>
    <property type="match status" value="1"/>
</dbReference>
<comment type="caution">
    <text evidence="15">The sequence shown here is derived from an EMBL/GenBank/DDBJ whole genome shotgun (WGS) entry which is preliminary data.</text>
</comment>
<reference evidence="15" key="1">
    <citation type="submission" date="2020-08" db="EMBL/GenBank/DDBJ databases">
        <title>Multicomponent nature underlies the extraordinary mechanical properties of spider dragline silk.</title>
        <authorList>
            <person name="Kono N."/>
            <person name="Nakamura H."/>
            <person name="Mori M."/>
            <person name="Yoshida Y."/>
            <person name="Ohtoshi R."/>
            <person name="Malay A.D."/>
            <person name="Moran D.A.P."/>
            <person name="Tomita M."/>
            <person name="Numata K."/>
            <person name="Arakawa K."/>
        </authorList>
    </citation>
    <scope>NUCLEOTIDE SEQUENCE</scope>
</reference>
<name>A0A8X6NKG9_NEPPI</name>
<gene>
    <name evidence="15" type="primary">ARA1</name>
    <name evidence="15" type="ORF">NPIL_404141</name>
</gene>
<dbReference type="InterPro" id="IPR002394">
    <property type="entry name" value="Nicotinic_acetylcholine_rcpt"/>
</dbReference>
<evidence type="ECO:0000256" key="2">
    <source>
        <dbReference type="ARBA" id="ARBA00022475"/>
    </source>
</evidence>
<evidence type="ECO:0000256" key="9">
    <source>
        <dbReference type="ARBA" id="ARBA00023286"/>
    </source>
</evidence>
<dbReference type="GO" id="GO:0045211">
    <property type="term" value="C:postsynaptic membrane"/>
    <property type="evidence" value="ECO:0007669"/>
    <property type="project" value="UniProtKB-SubCell"/>
</dbReference>
<dbReference type="PRINTS" id="PR00254">
    <property type="entry name" value="NICOTINICR"/>
</dbReference>
<keyword evidence="10 12" id="KW-0407">Ion channel</keyword>
<dbReference type="EMBL" id="BMAW01010622">
    <property type="protein sequence ID" value="GFT19683.1"/>
    <property type="molecule type" value="Genomic_DNA"/>
</dbReference>
<evidence type="ECO:0000256" key="3">
    <source>
        <dbReference type="ARBA" id="ARBA00022692"/>
    </source>
</evidence>
<comment type="similarity">
    <text evidence="12">Belongs to the ligand-gated ion channel (TC 1.A.9) family.</text>
</comment>
<dbReference type="FunFam" id="2.70.170.10:FF:000013">
    <property type="entry name" value="Acetylcholine receptor subunit alpha"/>
    <property type="match status" value="1"/>
</dbReference>
<evidence type="ECO:0000313" key="15">
    <source>
        <dbReference type="EMBL" id="GFT19683.1"/>
    </source>
</evidence>